<dbReference type="RefSeq" id="XP_022141873.1">
    <property type="nucleotide sequence ID" value="XM_022286181.1"/>
</dbReference>
<dbReference type="AlphaFoldDB" id="A0A6J1CLT2"/>
<protein>
    <recommendedName>
        <fullName evidence="5">Glycosyltransferase</fullName>
        <ecNumber evidence="5">2.4.1.-</ecNumber>
    </recommendedName>
</protein>
<dbReference type="SUPFAM" id="SSF53756">
    <property type="entry name" value="UDP-Glycosyltransferase/glycogen phosphorylase"/>
    <property type="match status" value="1"/>
</dbReference>
<evidence type="ECO:0000313" key="7">
    <source>
        <dbReference type="Proteomes" id="UP000504603"/>
    </source>
</evidence>
<proteinExistence type="inferred from homology"/>
<accession>A0A6J1CLT2</accession>
<dbReference type="CDD" id="cd03784">
    <property type="entry name" value="GT1_Gtf-like"/>
    <property type="match status" value="1"/>
</dbReference>
<dbReference type="FunFam" id="3.40.50.2000:FF:000056">
    <property type="entry name" value="Glycosyltransferase"/>
    <property type="match status" value="1"/>
</dbReference>
<comment type="similarity">
    <text evidence="2 4">Belongs to the UDP-glycosyltransferase family.</text>
</comment>
<evidence type="ECO:0000256" key="1">
    <source>
        <dbReference type="ARBA" id="ARBA00004721"/>
    </source>
</evidence>
<name>A0A6J1CLT2_MOMCH</name>
<dbReference type="PANTHER" id="PTHR48048:SF45">
    <property type="entry name" value="GLYCOSYLTRANSFERASE"/>
    <property type="match status" value="1"/>
</dbReference>
<sequence>MKKFELVFIPGPGMGHLASTVEMANVIVARDHRLSVTVLTINPSSDPKIAQQIQSFSASFAAKSIRFIALPEPPLPEETKNGFRLKQVLQSYKPHVREAVTNLTNTPESPPLVGFVIDMFCTAMIDVAKEFEVPCYVFYTSSASFLALSFHLQQLYHQNDSSNHAVEHLKDSNDELAVPGFVNSIPGKVIPSVFFESEIAAWFHDNARRFRSEVKGILINTFAEMEPHVMNGSSQIPPLYSVGPVLHLRDTSADGSNKVHDAADTLKWLDDQPPSSVVFLCFGSMGSFDQDQVEEIARALEQSGVRFLWSLRRPPPKGKLEAPSDYADIKDVLPEGFLDRTADVGRVIGWAPQVEILAHPATGGFVSHCGWNSTLESVWHGVPMATWPMYAEQQFNAYELVVELGLAVEITVDFRKEFRGERSRIVSAEEIESGIRRLMEDNNEIKEKVKAKSEESRKSVLEGGSSFVSLGHFIDDVIANSLGGRD</sequence>
<comment type="pathway">
    <text evidence="1">Secondary metabolite biosynthesis; terpenoid biosynthesis.</text>
</comment>
<dbReference type="PANTHER" id="PTHR48048">
    <property type="entry name" value="GLYCOSYLTRANSFERASE"/>
    <property type="match status" value="1"/>
</dbReference>
<evidence type="ECO:0000256" key="6">
    <source>
        <dbReference type="SAM" id="Coils"/>
    </source>
</evidence>
<dbReference type="InterPro" id="IPR050481">
    <property type="entry name" value="UDP-glycosyltransf_plant"/>
</dbReference>
<evidence type="ECO:0000256" key="5">
    <source>
        <dbReference type="RuleBase" id="RU362057"/>
    </source>
</evidence>
<keyword evidence="4" id="KW-0328">Glycosyltransferase</keyword>
<reference evidence="8" key="1">
    <citation type="submission" date="2025-08" db="UniProtKB">
        <authorList>
            <consortium name="RefSeq"/>
        </authorList>
    </citation>
    <scope>IDENTIFICATION</scope>
    <source>
        <strain evidence="8">OHB3-1</strain>
    </source>
</reference>
<dbReference type="InterPro" id="IPR002213">
    <property type="entry name" value="UDP_glucos_trans"/>
</dbReference>
<dbReference type="InterPro" id="IPR035595">
    <property type="entry name" value="UDP_glycos_trans_CS"/>
</dbReference>
<keyword evidence="3 4" id="KW-0808">Transferase</keyword>
<dbReference type="GeneID" id="111012128"/>
<evidence type="ECO:0000256" key="3">
    <source>
        <dbReference type="ARBA" id="ARBA00022679"/>
    </source>
</evidence>
<keyword evidence="7" id="KW-1185">Reference proteome</keyword>
<dbReference type="Proteomes" id="UP000504603">
    <property type="component" value="Unplaced"/>
</dbReference>
<dbReference type="Pfam" id="PF00201">
    <property type="entry name" value="UDPGT"/>
    <property type="match status" value="1"/>
</dbReference>
<dbReference type="EC" id="2.4.1.-" evidence="5"/>
<evidence type="ECO:0000256" key="4">
    <source>
        <dbReference type="RuleBase" id="RU003718"/>
    </source>
</evidence>
<organism evidence="7 8">
    <name type="scientific">Momordica charantia</name>
    <name type="common">Bitter gourd</name>
    <name type="synonym">Balsam pear</name>
    <dbReference type="NCBI Taxonomy" id="3673"/>
    <lineage>
        <taxon>Eukaryota</taxon>
        <taxon>Viridiplantae</taxon>
        <taxon>Streptophyta</taxon>
        <taxon>Embryophyta</taxon>
        <taxon>Tracheophyta</taxon>
        <taxon>Spermatophyta</taxon>
        <taxon>Magnoliopsida</taxon>
        <taxon>eudicotyledons</taxon>
        <taxon>Gunneridae</taxon>
        <taxon>Pentapetalae</taxon>
        <taxon>rosids</taxon>
        <taxon>fabids</taxon>
        <taxon>Cucurbitales</taxon>
        <taxon>Cucurbitaceae</taxon>
        <taxon>Momordiceae</taxon>
        <taxon>Momordica</taxon>
    </lineage>
</organism>
<evidence type="ECO:0000313" key="8">
    <source>
        <dbReference type="RefSeq" id="XP_022141873.1"/>
    </source>
</evidence>
<keyword evidence="6" id="KW-0175">Coiled coil</keyword>
<evidence type="ECO:0000256" key="2">
    <source>
        <dbReference type="ARBA" id="ARBA00009995"/>
    </source>
</evidence>
<dbReference type="OrthoDB" id="5835829at2759"/>
<gene>
    <name evidence="8" type="primary">LOC111012128</name>
</gene>
<dbReference type="Gene3D" id="3.40.50.2000">
    <property type="entry name" value="Glycogen Phosphorylase B"/>
    <property type="match status" value="2"/>
</dbReference>
<dbReference type="GO" id="GO:0035251">
    <property type="term" value="F:UDP-glucosyltransferase activity"/>
    <property type="evidence" value="ECO:0007669"/>
    <property type="project" value="InterPro"/>
</dbReference>
<dbReference type="KEGG" id="mcha:111012128"/>
<dbReference type="PROSITE" id="PS00375">
    <property type="entry name" value="UDPGT"/>
    <property type="match status" value="1"/>
</dbReference>
<dbReference type="SMR" id="A0A6J1CLT2"/>
<feature type="coiled-coil region" evidence="6">
    <location>
        <begin position="428"/>
        <end position="455"/>
    </location>
</feature>